<evidence type="ECO:0000256" key="2">
    <source>
        <dbReference type="ARBA" id="ARBA00012251"/>
    </source>
</evidence>
<keyword evidence="4" id="KW-0479">Metal-binding</keyword>
<keyword evidence="8" id="KW-0862">Zinc</keyword>
<dbReference type="PANTHER" id="PTHR11685">
    <property type="entry name" value="RBR FAMILY RING FINGER AND IBR DOMAIN-CONTAINING"/>
    <property type="match status" value="1"/>
</dbReference>
<dbReference type="EMBL" id="DS985214">
    <property type="protein sequence ID" value="EEY14583.1"/>
    <property type="molecule type" value="Genomic_DNA"/>
</dbReference>
<feature type="compositionally biased region" description="Basic and acidic residues" evidence="10">
    <location>
        <begin position="418"/>
        <end position="427"/>
    </location>
</feature>
<feature type="region of interest" description="Disordered" evidence="10">
    <location>
        <begin position="418"/>
        <end position="444"/>
    </location>
</feature>
<keyword evidence="13" id="KW-1185">Reference proteome</keyword>
<dbReference type="Gene3D" id="1.20.120.1750">
    <property type="match status" value="1"/>
</dbReference>
<evidence type="ECO:0000256" key="8">
    <source>
        <dbReference type="ARBA" id="ARBA00022833"/>
    </source>
</evidence>
<evidence type="ECO:0000259" key="11">
    <source>
        <dbReference type="PROSITE" id="PS51873"/>
    </source>
</evidence>
<dbReference type="STRING" id="526221.C9S6X2"/>
<keyword evidence="5" id="KW-0677">Repeat</keyword>
<dbReference type="GO" id="GO:0061630">
    <property type="term" value="F:ubiquitin protein ligase activity"/>
    <property type="evidence" value="ECO:0007669"/>
    <property type="project" value="UniProtKB-EC"/>
</dbReference>
<feature type="region of interest" description="Disordered" evidence="10">
    <location>
        <begin position="478"/>
        <end position="508"/>
    </location>
</feature>
<evidence type="ECO:0000313" key="12">
    <source>
        <dbReference type="EMBL" id="EEY14583.1"/>
    </source>
</evidence>
<evidence type="ECO:0000256" key="3">
    <source>
        <dbReference type="ARBA" id="ARBA00022679"/>
    </source>
</evidence>
<evidence type="ECO:0000256" key="9">
    <source>
        <dbReference type="SAM" id="Coils"/>
    </source>
</evidence>
<dbReference type="EC" id="2.3.2.31" evidence="2"/>
<evidence type="ECO:0000256" key="5">
    <source>
        <dbReference type="ARBA" id="ARBA00022737"/>
    </source>
</evidence>
<dbReference type="InterPro" id="IPR013083">
    <property type="entry name" value="Znf_RING/FYVE/PHD"/>
</dbReference>
<evidence type="ECO:0000256" key="6">
    <source>
        <dbReference type="ARBA" id="ARBA00022771"/>
    </source>
</evidence>
<dbReference type="InterPro" id="IPR002867">
    <property type="entry name" value="IBR_dom"/>
</dbReference>
<dbReference type="Pfam" id="PF01485">
    <property type="entry name" value="IBR"/>
    <property type="match status" value="2"/>
</dbReference>
<sequence length="735" mass="83421">MGSLAGVFTSPTDATTSATDDTTSPPELNDTDYFNHVLHLSGPEAQTSLQRDLLAKAASLGIKLPEHMLSTDQKRNTSSAESQGSTIATYHARTFSSTSSASASTALTSRSLLVDNNDSEASLRVDSAKRAKNTSFTYYDRYLTQIDPNLDQPKFLKSHSVELPDNSAQSLFSVSTRRSFINIKEGLRRIRRKKKAASGLDRPIACICCRDDFDKSSSSYDLPCGHAYCGQCLRVVVQQAATDESKFPPRCCTQPIPSSILKDLLTPEERHLFLKAVRQFITPWDARIFCPNAACSEFIPPRSKLDPKHPFDVECRNCDTRVCIMCKRNAHPIGKECPEDWELNEVLKMGEKSGWRRCYKCRALVELAQGCTHMTCRCKAQFCYICGAIWNPTVGCPNFCDGTEELERRQIEEEARTAELDAEKAARDAAAAAEAAQTAEAERRMHEHPAFLALQADVLAQRQRFQDFVNEKRWHMEMRHGEKKAATTARHTDQTEKMEERHAKTASHLDERQIEAEMELRMTLQQSENSVKIRLKHMEAYCEGLGHGLDSDLPKRVVTERDLQELGQQYNLRDGMARLHQSKINVLRDRQAKRMEELLERQANELEKLTDRKEQELEALGSDFAQEEEELAQVFSERKRMMLRVWSLRLEILRNELEDRDGLAYVAVGFPPWNGDYSIRDDAAHAVQSSLLVLDRRTLSLAELQTESLFGHQSLQCSCKRITWTLRTSAEDRRS</sequence>
<dbReference type="OrthoDB" id="9977870at2759"/>
<organism evidence="13">
    <name type="scientific">Verticillium alfalfae (strain VaMs.102 / ATCC MYA-4576 / FGSC 10136)</name>
    <name type="common">Verticillium wilt of alfalfa</name>
    <name type="synonym">Verticillium albo-atrum</name>
    <dbReference type="NCBI Taxonomy" id="526221"/>
    <lineage>
        <taxon>Eukaryota</taxon>
        <taxon>Fungi</taxon>
        <taxon>Dikarya</taxon>
        <taxon>Ascomycota</taxon>
        <taxon>Pezizomycotina</taxon>
        <taxon>Sordariomycetes</taxon>
        <taxon>Hypocreomycetidae</taxon>
        <taxon>Glomerellales</taxon>
        <taxon>Plectosphaerellaceae</taxon>
        <taxon>Verticillium</taxon>
    </lineage>
</organism>
<keyword evidence="3" id="KW-0808">Transferase</keyword>
<keyword evidence="7" id="KW-0833">Ubl conjugation pathway</keyword>
<feature type="compositionally biased region" description="Low complexity" evidence="10">
    <location>
        <begin position="9"/>
        <end position="26"/>
    </location>
</feature>
<evidence type="ECO:0000256" key="7">
    <source>
        <dbReference type="ARBA" id="ARBA00022786"/>
    </source>
</evidence>
<accession>C9S6X2</accession>
<dbReference type="InterPro" id="IPR017907">
    <property type="entry name" value="Znf_RING_CS"/>
</dbReference>
<feature type="region of interest" description="Disordered" evidence="10">
    <location>
        <begin position="1"/>
        <end position="28"/>
    </location>
</feature>
<evidence type="ECO:0000256" key="1">
    <source>
        <dbReference type="ARBA" id="ARBA00001798"/>
    </source>
</evidence>
<keyword evidence="6" id="KW-0863">Zinc-finger</keyword>
<dbReference type="SUPFAM" id="SSF57850">
    <property type="entry name" value="RING/U-box"/>
    <property type="match status" value="2"/>
</dbReference>
<dbReference type="KEGG" id="val:VDBG_00691"/>
<evidence type="ECO:0000256" key="4">
    <source>
        <dbReference type="ARBA" id="ARBA00022723"/>
    </source>
</evidence>
<evidence type="ECO:0000256" key="10">
    <source>
        <dbReference type="SAM" id="MobiDB-lite"/>
    </source>
</evidence>
<dbReference type="RefSeq" id="XP_003009009.1">
    <property type="nucleotide sequence ID" value="XM_003008963.1"/>
</dbReference>
<dbReference type="CDD" id="cd20335">
    <property type="entry name" value="BRcat_RBR"/>
    <property type="match status" value="1"/>
</dbReference>
<feature type="coiled-coil region" evidence="9">
    <location>
        <begin position="589"/>
        <end position="630"/>
    </location>
</feature>
<dbReference type="GO" id="GO:0008270">
    <property type="term" value="F:zinc ion binding"/>
    <property type="evidence" value="ECO:0007669"/>
    <property type="project" value="UniProtKB-KW"/>
</dbReference>
<evidence type="ECO:0000313" key="13">
    <source>
        <dbReference type="Proteomes" id="UP000008698"/>
    </source>
</evidence>
<dbReference type="GO" id="GO:0051537">
    <property type="term" value="F:2 iron, 2 sulfur cluster binding"/>
    <property type="evidence" value="ECO:0007669"/>
    <property type="project" value="InterPro"/>
</dbReference>
<dbReference type="eggNOG" id="KOG1812">
    <property type="taxonomic scope" value="Eukaryota"/>
</dbReference>
<dbReference type="OMA" id="GEFIPPR"/>
<dbReference type="InterPro" id="IPR044066">
    <property type="entry name" value="TRIAD_supradom"/>
</dbReference>
<keyword evidence="9" id="KW-0175">Coiled coil</keyword>
<name>C9S6X2_VERA1</name>
<dbReference type="GO" id="GO:0016567">
    <property type="term" value="P:protein ubiquitination"/>
    <property type="evidence" value="ECO:0007669"/>
    <property type="project" value="InterPro"/>
</dbReference>
<dbReference type="PROSITE" id="PS51873">
    <property type="entry name" value="TRIAD"/>
    <property type="match status" value="1"/>
</dbReference>
<dbReference type="HOGENOM" id="CLU_025203_1_0_1"/>
<dbReference type="GeneID" id="9530582"/>
<proteinExistence type="predicted"/>
<gene>
    <name evidence="12" type="ORF">VDBG_00691</name>
</gene>
<dbReference type="Gene3D" id="3.30.40.10">
    <property type="entry name" value="Zinc/RING finger domain, C3HC4 (zinc finger)"/>
    <property type="match status" value="1"/>
</dbReference>
<dbReference type="CDD" id="cd22584">
    <property type="entry name" value="Rcat_RBR_unk"/>
    <property type="match status" value="1"/>
</dbReference>
<reference evidence="13" key="1">
    <citation type="journal article" date="2011" name="PLoS Pathog.">
        <title>Comparative genomics yields insights into niche adaptation of plant vascular wilt pathogens.</title>
        <authorList>
            <person name="Klosterman S.J."/>
            <person name="Subbarao K.V."/>
            <person name="Kang S."/>
            <person name="Veronese P."/>
            <person name="Gold S.E."/>
            <person name="Thomma B.P.H.J."/>
            <person name="Chen Z."/>
            <person name="Henrissat B."/>
            <person name="Lee Y.-H."/>
            <person name="Park J."/>
            <person name="Garcia-Pedrajas M.D."/>
            <person name="Barbara D.J."/>
            <person name="Anchieta A."/>
            <person name="de Jonge R."/>
            <person name="Santhanam P."/>
            <person name="Maruthachalam K."/>
            <person name="Atallah Z."/>
            <person name="Amyotte S.G."/>
            <person name="Paz Z."/>
            <person name="Inderbitzin P."/>
            <person name="Hayes R.J."/>
            <person name="Heiman D.I."/>
            <person name="Young S."/>
            <person name="Zeng Q."/>
            <person name="Engels R."/>
            <person name="Galagan J."/>
            <person name="Cuomo C.A."/>
            <person name="Dobinson K.F."/>
            <person name="Ma L.-J."/>
        </authorList>
    </citation>
    <scope>NUCLEOTIDE SEQUENCE [LARGE SCALE GENOMIC DNA]</scope>
    <source>
        <strain evidence="13">VaMs.102 / ATCC MYA-4576 / FGSC 10136</strain>
    </source>
</reference>
<protein>
    <recommendedName>
        <fullName evidence="2">RBR-type E3 ubiquitin transferase</fullName>
        <ecNumber evidence="2">2.3.2.31</ecNumber>
    </recommendedName>
</protein>
<dbReference type="PROSITE" id="PS00518">
    <property type="entry name" value="ZF_RING_1"/>
    <property type="match status" value="1"/>
</dbReference>
<feature type="compositionally biased region" description="Low complexity" evidence="10">
    <location>
        <begin position="428"/>
        <end position="439"/>
    </location>
</feature>
<dbReference type="AlphaFoldDB" id="C9S6X2"/>
<feature type="domain" description="RING-type" evidence="11">
    <location>
        <begin position="202"/>
        <end position="404"/>
    </location>
</feature>
<dbReference type="InterPro" id="IPR006058">
    <property type="entry name" value="2Fe2S_fd_BS"/>
</dbReference>
<dbReference type="InterPro" id="IPR031127">
    <property type="entry name" value="E3_UB_ligase_RBR"/>
</dbReference>
<comment type="catalytic activity">
    <reaction evidence="1">
        <text>[E2 ubiquitin-conjugating enzyme]-S-ubiquitinyl-L-cysteine + [acceptor protein]-L-lysine = [E2 ubiquitin-conjugating enzyme]-L-cysteine + [acceptor protein]-N(6)-ubiquitinyl-L-lysine.</text>
        <dbReference type="EC" id="2.3.2.31"/>
    </reaction>
</comment>
<dbReference type="PROSITE" id="PS00197">
    <property type="entry name" value="2FE2S_FER_1"/>
    <property type="match status" value="1"/>
</dbReference>
<dbReference type="Proteomes" id="UP000008698">
    <property type="component" value="Unassembled WGS sequence"/>
</dbReference>